<accession>A0A9D3V9I9</accession>
<gene>
    <name evidence="8" type="ORF">J1N35_026604</name>
</gene>
<dbReference type="SMART" id="SM01332">
    <property type="entry name" value="Cyclin_C"/>
    <property type="match status" value="1"/>
</dbReference>
<comment type="caution">
    <text evidence="8">The sequence shown here is derived from an EMBL/GenBank/DDBJ whole genome shotgun (WGS) entry which is preliminary data.</text>
</comment>
<keyword evidence="9" id="KW-1185">Reference proteome</keyword>
<dbReference type="InterPro" id="IPR039361">
    <property type="entry name" value="Cyclin"/>
</dbReference>
<evidence type="ECO:0008006" key="10">
    <source>
        <dbReference type="Google" id="ProtNLM"/>
    </source>
</evidence>
<organism evidence="8 9">
    <name type="scientific">Gossypium stocksii</name>
    <dbReference type="NCBI Taxonomy" id="47602"/>
    <lineage>
        <taxon>Eukaryota</taxon>
        <taxon>Viridiplantae</taxon>
        <taxon>Streptophyta</taxon>
        <taxon>Embryophyta</taxon>
        <taxon>Tracheophyta</taxon>
        <taxon>Spermatophyta</taxon>
        <taxon>Magnoliopsida</taxon>
        <taxon>eudicotyledons</taxon>
        <taxon>Gunneridae</taxon>
        <taxon>Pentapetalae</taxon>
        <taxon>rosids</taxon>
        <taxon>malvids</taxon>
        <taxon>Malvales</taxon>
        <taxon>Malvaceae</taxon>
        <taxon>Malvoideae</taxon>
        <taxon>Gossypium</taxon>
    </lineage>
</organism>
<evidence type="ECO:0000259" key="7">
    <source>
        <dbReference type="SMART" id="SM01332"/>
    </source>
</evidence>
<dbReference type="InterPro" id="IPR006671">
    <property type="entry name" value="Cyclin_N"/>
</dbReference>
<evidence type="ECO:0000256" key="2">
    <source>
        <dbReference type="ARBA" id="ARBA00023127"/>
    </source>
</evidence>
<dbReference type="OrthoDB" id="5590282at2759"/>
<feature type="region of interest" description="Disordered" evidence="5">
    <location>
        <begin position="624"/>
        <end position="651"/>
    </location>
</feature>
<feature type="domain" description="Cyclin-like" evidence="6">
    <location>
        <begin position="407"/>
        <end position="494"/>
    </location>
</feature>
<dbReference type="SMART" id="SM00385">
    <property type="entry name" value="CYCLIN"/>
    <property type="match status" value="1"/>
</dbReference>
<evidence type="ECO:0000313" key="9">
    <source>
        <dbReference type="Proteomes" id="UP000828251"/>
    </source>
</evidence>
<evidence type="ECO:0000256" key="4">
    <source>
        <dbReference type="RuleBase" id="RU000383"/>
    </source>
</evidence>
<keyword evidence="3" id="KW-0131">Cell cycle</keyword>
<dbReference type="InterPro" id="IPR036915">
    <property type="entry name" value="Cyclin-like_sf"/>
</dbReference>
<feature type="domain" description="Cyclin C-terminal" evidence="7">
    <location>
        <begin position="503"/>
        <end position="606"/>
    </location>
</feature>
<comment type="similarity">
    <text evidence="4">Belongs to the cyclin family.</text>
</comment>
<dbReference type="Gene3D" id="1.10.472.10">
    <property type="entry name" value="Cyclin-like"/>
    <property type="match status" value="2"/>
</dbReference>
<evidence type="ECO:0000256" key="3">
    <source>
        <dbReference type="ARBA" id="ARBA00023306"/>
    </source>
</evidence>
<evidence type="ECO:0000313" key="8">
    <source>
        <dbReference type="EMBL" id="KAH1074276.1"/>
    </source>
</evidence>
<dbReference type="InterPro" id="IPR013763">
    <property type="entry name" value="Cyclin-like_dom"/>
</dbReference>
<keyword evidence="2 4" id="KW-0195">Cyclin</keyword>
<evidence type="ECO:0000256" key="1">
    <source>
        <dbReference type="ARBA" id="ARBA00022618"/>
    </source>
</evidence>
<dbReference type="GO" id="GO:0051301">
    <property type="term" value="P:cell division"/>
    <property type="evidence" value="ECO:0007669"/>
    <property type="project" value="UniProtKB-KW"/>
</dbReference>
<evidence type="ECO:0000259" key="6">
    <source>
        <dbReference type="SMART" id="SM00385"/>
    </source>
</evidence>
<dbReference type="Proteomes" id="UP000828251">
    <property type="component" value="Unassembled WGS sequence"/>
</dbReference>
<dbReference type="SUPFAM" id="SSF47954">
    <property type="entry name" value="Cyclin-like"/>
    <property type="match status" value="2"/>
</dbReference>
<protein>
    <recommendedName>
        <fullName evidence="10">Cyclin N-terminal domain-containing protein</fullName>
    </recommendedName>
</protein>
<sequence>MEPEALPLAATSSIFIIKKLRSKRPRRGRSQIAPFVIQNQTIDLSVDSGSCSNFDVIDVSCDSCSVSNQKKRKFAEIKGGCVAKAKKNLGNEGIGESKFRRITRSYYKKEREAKGHEQAAEVSESSCVESNSGTDFLAFGKRSSKLRKASQDLEKTEKNDAVSASLGAATQSDISGVELIPHEISKLSSENKENDLVSVTSGFGYSSTSNLDTAIKENVKDVVDANFTISNSESVVDQKPKSFSGLDSSHLACNEQFSLEEVVLVSDYSSSHEAVFSELQSDFFPETSDLDFSDYTPLLSYDSGSQFSEKSTNDSPTSATYSLFLEFKQQFSRSSSHLDPKFTLHAEDERQLNSTLARFENEEDEESYKRLRDRERRQVYLHDYAEEYRFMTDYGDLILQQRSFMIRWIVEQCTAKEFQQETVFLGVCLLDRFLSKGFFRNKRSLQIVGIACLALATRIEENQPYNSVRQRNIYIGTNTYSRNEVVAMEWLVMEVLNFQCFLPTIYNFLWFYLKAAKADADVEKRAKYLAVLALSDHEQLRYWPSTVAAGVVIMASMDSNQHGLYHQVIEIHMRTKDNDLPECMKVAYWQKKGIPTSFAITLVPPPSHGKVGYKTSANPYQTTDYRLLDLPPPPPQPHRNNKIRIVEGHQS</sequence>
<proteinExistence type="inferred from homology"/>
<dbReference type="PANTHER" id="PTHR10177">
    <property type="entry name" value="CYCLINS"/>
    <property type="match status" value="1"/>
</dbReference>
<reference evidence="8 9" key="1">
    <citation type="journal article" date="2021" name="Plant Biotechnol. J.">
        <title>Multi-omics assisted identification of the key and species-specific regulatory components of drought-tolerant mechanisms in Gossypium stocksii.</title>
        <authorList>
            <person name="Yu D."/>
            <person name="Ke L."/>
            <person name="Zhang D."/>
            <person name="Wu Y."/>
            <person name="Sun Y."/>
            <person name="Mei J."/>
            <person name="Sun J."/>
            <person name="Sun Y."/>
        </authorList>
    </citation>
    <scope>NUCLEOTIDE SEQUENCE [LARGE SCALE GENOMIC DNA]</scope>
    <source>
        <strain evidence="9">cv. E1</strain>
        <tissue evidence="8">Leaf</tissue>
    </source>
</reference>
<dbReference type="Pfam" id="PF00134">
    <property type="entry name" value="Cyclin_N"/>
    <property type="match status" value="1"/>
</dbReference>
<dbReference type="PROSITE" id="PS00292">
    <property type="entry name" value="CYCLINS"/>
    <property type="match status" value="1"/>
</dbReference>
<dbReference type="Pfam" id="PF02984">
    <property type="entry name" value="Cyclin_C"/>
    <property type="match status" value="1"/>
</dbReference>
<dbReference type="InterPro" id="IPR048258">
    <property type="entry name" value="Cyclins_cyclin-box"/>
</dbReference>
<keyword evidence="1" id="KW-0132">Cell division</keyword>
<dbReference type="InterPro" id="IPR004367">
    <property type="entry name" value="Cyclin_C-dom"/>
</dbReference>
<dbReference type="EMBL" id="JAIQCV010000008">
    <property type="protein sequence ID" value="KAH1074276.1"/>
    <property type="molecule type" value="Genomic_DNA"/>
</dbReference>
<dbReference type="AlphaFoldDB" id="A0A9D3V9I9"/>
<evidence type="ECO:0000256" key="5">
    <source>
        <dbReference type="SAM" id="MobiDB-lite"/>
    </source>
</evidence>
<name>A0A9D3V9I9_9ROSI</name>